<evidence type="ECO:0008006" key="4">
    <source>
        <dbReference type="Google" id="ProtNLM"/>
    </source>
</evidence>
<dbReference type="Pfam" id="PF00534">
    <property type="entry name" value="Glycos_transf_1"/>
    <property type="match status" value="1"/>
</dbReference>
<feature type="non-terminal residue" evidence="3">
    <location>
        <position position="233"/>
    </location>
</feature>
<sequence>KILHVLHSLQIAGAESLVVNILKNIDRSLFDIRLCVLYPSYNTKLDRELIKERIPVYYLGKHKGLDLRMICRVNWLLTKFKPDIIHTHMYIMRYPLIPTLLNRIPIKVHTLHTLAQREVGFVGKIIHWVAFNLFKVIPVSVSGSVAESVMKVYGVSSPIIYNGISVDHFKNIKISTMKKKSETIFINISGFRPVKNHRLLINAFSKAAKIKNDIKLFLVGDGPLRSEIEKLVK</sequence>
<dbReference type="AlphaFoldDB" id="X1T707"/>
<reference evidence="3" key="1">
    <citation type="journal article" date="2014" name="Front. Microbiol.">
        <title>High frequency of phylogenetically diverse reductive dehalogenase-homologous genes in deep subseafloor sedimentary metagenomes.</title>
        <authorList>
            <person name="Kawai M."/>
            <person name="Futagami T."/>
            <person name="Toyoda A."/>
            <person name="Takaki Y."/>
            <person name="Nishi S."/>
            <person name="Hori S."/>
            <person name="Arai W."/>
            <person name="Tsubouchi T."/>
            <person name="Morono Y."/>
            <person name="Uchiyama I."/>
            <person name="Ito T."/>
            <person name="Fujiyama A."/>
            <person name="Inagaki F."/>
            <person name="Takami H."/>
        </authorList>
    </citation>
    <scope>NUCLEOTIDE SEQUENCE</scope>
    <source>
        <strain evidence="3">Expedition CK06-06</strain>
    </source>
</reference>
<dbReference type="InterPro" id="IPR028098">
    <property type="entry name" value="Glyco_trans_4-like_N"/>
</dbReference>
<organism evidence="3">
    <name type="scientific">marine sediment metagenome</name>
    <dbReference type="NCBI Taxonomy" id="412755"/>
    <lineage>
        <taxon>unclassified sequences</taxon>
        <taxon>metagenomes</taxon>
        <taxon>ecological metagenomes</taxon>
    </lineage>
</organism>
<dbReference type="Pfam" id="PF13439">
    <property type="entry name" value="Glyco_transf_4"/>
    <property type="match status" value="1"/>
</dbReference>
<evidence type="ECO:0000259" key="1">
    <source>
        <dbReference type="Pfam" id="PF00534"/>
    </source>
</evidence>
<dbReference type="PANTHER" id="PTHR45947">
    <property type="entry name" value="SULFOQUINOVOSYL TRANSFERASE SQD2"/>
    <property type="match status" value="1"/>
</dbReference>
<dbReference type="PANTHER" id="PTHR45947:SF3">
    <property type="entry name" value="SULFOQUINOVOSYL TRANSFERASE SQD2"/>
    <property type="match status" value="1"/>
</dbReference>
<name>X1T707_9ZZZZ</name>
<dbReference type="InterPro" id="IPR001296">
    <property type="entry name" value="Glyco_trans_1"/>
</dbReference>
<comment type="caution">
    <text evidence="3">The sequence shown here is derived from an EMBL/GenBank/DDBJ whole genome shotgun (WGS) entry which is preliminary data.</text>
</comment>
<feature type="domain" description="Glycosyl transferase family 1" evidence="1">
    <location>
        <begin position="172"/>
        <end position="232"/>
    </location>
</feature>
<dbReference type="EMBL" id="BARW01011709">
    <property type="protein sequence ID" value="GAI75794.1"/>
    <property type="molecule type" value="Genomic_DNA"/>
</dbReference>
<evidence type="ECO:0000313" key="3">
    <source>
        <dbReference type="EMBL" id="GAI75794.1"/>
    </source>
</evidence>
<feature type="non-terminal residue" evidence="3">
    <location>
        <position position="1"/>
    </location>
</feature>
<protein>
    <recommendedName>
        <fullName evidence="4">Glycosyltransferase subfamily 4-like N-terminal domain-containing protein</fullName>
    </recommendedName>
</protein>
<dbReference type="SUPFAM" id="SSF53756">
    <property type="entry name" value="UDP-Glycosyltransferase/glycogen phosphorylase"/>
    <property type="match status" value="1"/>
</dbReference>
<feature type="domain" description="Glycosyltransferase subfamily 4-like N-terminal" evidence="2">
    <location>
        <begin position="13"/>
        <end position="167"/>
    </location>
</feature>
<accession>X1T707</accession>
<dbReference type="InterPro" id="IPR050194">
    <property type="entry name" value="Glycosyltransferase_grp1"/>
</dbReference>
<proteinExistence type="predicted"/>
<dbReference type="Gene3D" id="3.40.50.2000">
    <property type="entry name" value="Glycogen Phosphorylase B"/>
    <property type="match status" value="2"/>
</dbReference>
<evidence type="ECO:0000259" key="2">
    <source>
        <dbReference type="Pfam" id="PF13439"/>
    </source>
</evidence>
<dbReference type="GO" id="GO:0016757">
    <property type="term" value="F:glycosyltransferase activity"/>
    <property type="evidence" value="ECO:0007669"/>
    <property type="project" value="InterPro"/>
</dbReference>
<gene>
    <name evidence="3" type="ORF">S12H4_22456</name>
</gene>